<evidence type="ECO:0000313" key="3">
    <source>
        <dbReference type="Proteomes" id="UP000247409"/>
    </source>
</evidence>
<feature type="domain" description="Coatomer alpha subunit C-terminal" evidence="1">
    <location>
        <begin position="3"/>
        <end position="77"/>
    </location>
</feature>
<dbReference type="Pfam" id="PF06957">
    <property type="entry name" value="COPI_C"/>
    <property type="match status" value="1"/>
</dbReference>
<sequence>MAGPGAASRWKKNGKLAGELVAAGAFKEAMTVLKDEIGAGSFSRMKEAFMSVYGGCRGALDGVPNTGVMTAYIARLRDCELEAMSISLKLLRERYRHGER</sequence>
<gene>
    <name evidence="2" type="ORF">BWQ96_04084</name>
</gene>
<dbReference type="InterPro" id="IPR010714">
    <property type="entry name" value="Coatomer_asu_C"/>
</dbReference>
<protein>
    <submittedName>
        <fullName evidence="2">Putative coatomer subunit alpha</fullName>
    </submittedName>
</protein>
<reference evidence="2 3" key="1">
    <citation type="journal article" date="2018" name="Mol. Biol. Evol.">
        <title>Analysis of the draft genome of the red seaweed Gracilariopsis chorda provides insights into genome size evolution in Rhodophyta.</title>
        <authorList>
            <person name="Lee J."/>
            <person name="Yang E.C."/>
            <person name="Graf L."/>
            <person name="Yang J.H."/>
            <person name="Qiu H."/>
            <person name="Zel Zion U."/>
            <person name="Chan C.X."/>
            <person name="Stephens T.G."/>
            <person name="Weber A.P.M."/>
            <person name="Boo G.H."/>
            <person name="Boo S.M."/>
            <person name="Kim K.M."/>
            <person name="Shin Y."/>
            <person name="Jung M."/>
            <person name="Lee S.J."/>
            <person name="Yim H.S."/>
            <person name="Lee J.H."/>
            <person name="Bhattacharya D."/>
            <person name="Yoon H.S."/>
        </authorList>
    </citation>
    <scope>NUCLEOTIDE SEQUENCE [LARGE SCALE GENOMIC DNA]</scope>
    <source>
        <strain evidence="2 3">SKKU-2015</strain>
        <tissue evidence="2">Whole body</tissue>
    </source>
</reference>
<organism evidence="2 3">
    <name type="scientific">Gracilariopsis chorda</name>
    <dbReference type="NCBI Taxonomy" id="448386"/>
    <lineage>
        <taxon>Eukaryota</taxon>
        <taxon>Rhodophyta</taxon>
        <taxon>Florideophyceae</taxon>
        <taxon>Rhodymeniophycidae</taxon>
        <taxon>Gracilariales</taxon>
        <taxon>Gracilariaceae</taxon>
        <taxon>Gracilariopsis</taxon>
    </lineage>
</organism>
<keyword evidence="3" id="KW-1185">Reference proteome</keyword>
<evidence type="ECO:0000259" key="1">
    <source>
        <dbReference type="Pfam" id="PF06957"/>
    </source>
</evidence>
<dbReference type="STRING" id="448386.A0A2V3IWZ0"/>
<name>A0A2V3IWZ0_9FLOR</name>
<dbReference type="GO" id="GO:0016192">
    <property type="term" value="P:vesicle-mediated transport"/>
    <property type="evidence" value="ECO:0007669"/>
    <property type="project" value="InterPro"/>
</dbReference>
<proteinExistence type="predicted"/>
<dbReference type="GO" id="GO:0006886">
    <property type="term" value="P:intracellular protein transport"/>
    <property type="evidence" value="ECO:0007669"/>
    <property type="project" value="InterPro"/>
</dbReference>
<dbReference type="GO" id="GO:0005198">
    <property type="term" value="F:structural molecule activity"/>
    <property type="evidence" value="ECO:0007669"/>
    <property type="project" value="InterPro"/>
</dbReference>
<accession>A0A2V3IWZ0</accession>
<dbReference type="Proteomes" id="UP000247409">
    <property type="component" value="Unassembled WGS sequence"/>
</dbReference>
<dbReference type="GO" id="GO:0030126">
    <property type="term" value="C:COPI vesicle coat"/>
    <property type="evidence" value="ECO:0007669"/>
    <property type="project" value="InterPro"/>
</dbReference>
<evidence type="ECO:0000313" key="2">
    <source>
        <dbReference type="EMBL" id="PXF46207.1"/>
    </source>
</evidence>
<dbReference type="EMBL" id="NBIV01000043">
    <property type="protein sequence ID" value="PXF46207.1"/>
    <property type="molecule type" value="Genomic_DNA"/>
</dbReference>
<comment type="caution">
    <text evidence="2">The sequence shown here is derived from an EMBL/GenBank/DDBJ whole genome shotgun (WGS) entry which is preliminary data.</text>
</comment>
<dbReference type="AlphaFoldDB" id="A0A2V3IWZ0"/>